<proteinExistence type="predicted"/>
<dbReference type="RefSeq" id="WP_200345423.1">
    <property type="nucleotide sequence ID" value="NZ_NRSJ01000008.1"/>
</dbReference>
<feature type="chain" id="PRO_5042567581" description="PDZ domain-containing protein" evidence="2">
    <location>
        <begin position="23"/>
        <end position="302"/>
    </location>
</feature>
<gene>
    <name evidence="3" type="ORF">CKO40_06695</name>
</gene>
<feature type="region of interest" description="Disordered" evidence="1">
    <location>
        <begin position="31"/>
        <end position="83"/>
    </location>
</feature>
<feature type="compositionally biased region" description="Low complexity" evidence="1">
    <location>
        <begin position="62"/>
        <end position="76"/>
    </location>
</feature>
<feature type="signal peptide" evidence="2">
    <location>
        <begin position="1"/>
        <end position="22"/>
    </location>
</feature>
<dbReference type="SUPFAM" id="SSF50156">
    <property type="entry name" value="PDZ domain-like"/>
    <property type="match status" value="1"/>
</dbReference>
<dbReference type="EMBL" id="NRSJ01000008">
    <property type="protein sequence ID" value="MBK1704244.1"/>
    <property type="molecule type" value="Genomic_DNA"/>
</dbReference>
<keyword evidence="4" id="KW-1185">Reference proteome</keyword>
<feature type="compositionally biased region" description="Basic and acidic residues" evidence="1">
    <location>
        <begin position="126"/>
        <end position="137"/>
    </location>
</feature>
<evidence type="ECO:0008006" key="5">
    <source>
        <dbReference type="Google" id="ProtNLM"/>
    </source>
</evidence>
<evidence type="ECO:0000313" key="3">
    <source>
        <dbReference type="EMBL" id="MBK1704244.1"/>
    </source>
</evidence>
<accession>A0AAJ0U2T2</accession>
<dbReference type="AlphaFoldDB" id="A0AAJ0U2T2"/>
<evidence type="ECO:0000256" key="2">
    <source>
        <dbReference type="SAM" id="SignalP"/>
    </source>
</evidence>
<dbReference type="InterPro" id="IPR036034">
    <property type="entry name" value="PDZ_sf"/>
</dbReference>
<keyword evidence="2" id="KW-0732">Signal</keyword>
<feature type="region of interest" description="Disordered" evidence="1">
    <location>
        <begin position="115"/>
        <end position="137"/>
    </location>
</feature>
<reference evidence="3" key="1">
    <citation type="submission" date="2017-08" db="EMBL/GenBank/DDBJ databases">
        <authorList>
            <person name="Imhoff J.F."/>
            <person name="Rahn T."/>
            <person name="Kuenzel S."/>
            <person name="Neulinger S.C."/>
        </authorList>
    </citation>
    <scope>NUCLEOTIDE SEQUENCE</scope>
    <source>
        <strain evidence="3">DSM 11080</strain>
    </source>
</reference>
<protein>
    <recommendedName>
        <fullName evidence="5">PDZ domain-containing protein</fullName>
    </recommendedName>
</protein>
<name>A0AAJ0U2T2_9GAMM</name>
<sequence length="302" mass="33270">MFKIATLITPTLTFFAGLTAGALVFSAPGEQQPETAPLADQGQAPAATALTVESGEEESTEAAKAATAEPEVEPSVAAPPPEFIERIDRISDAWGRMQSELADLRQRVAMLERRPVPAAAAERDEDDRPRRARTPEQQRDALVQAGVAIDVAEDLVLRRSEVSLRRLELRDRAIREGWINSDRYREELQRINADRVSVRDEVGPEIYDRFLYETGSDNRVLVDAVIPGSAGDQNGLMPGDVVERYAEAAIFDPRDLRNATSDGISGELVPVQVRREGELQEIWLPRGPIGIQLETARIEPQG</sequence>
<dbReference type="Gene3D" id="2.30.42.10">
    <property type="match status" value="1"/>
</dbReference>
<reference evidence="3" key="2">
    <citation type="journal article" date="2020" name="Microorganisms">
        <title>Osmotic Adaptation and Compatible Solute Biosynthesis of Phototrophic Bacteria as Revealed from Genome Analyses.</title>
        <authorList>
            <person name="Imhoff J.F."/>
            <person name="Rahn T."/>
            <person name="Kunzel S."/>
            <person name="Keller A."/>
            <person name="Neulinger S.C."/>
        </authorList>
    </citation>
    <scope>NUCLEOTIDE SEQUENCE</scope>
    <source>
        <strain evidence="3">DSM 11080</strain>
    </source>
</reference>
<dbReference type="Proteomes" id="UP001296776">
    <property type="component" value="Unassembled WGS sequence"/>
</dbReference>
<comment type="caution">
    <text evidence="3">The sequence shown here is derived from an EMBL/GenBank/DDBJ whole genome shotgun (WGS) entry which is preliminary data.</text>
</comment>
<evidence type="ECO:0000313" key="4">
    <source>
        <dbReference type="Proteomes" id="UP001296776"/>
    </source>
</evidence>
<organism evidence="3 4">
    <name type="scientific">Halochromatium glycolicum</name>
    <dbReference type="NCBI Taxonomy" id="85075"/>
    <lineage>
        <taxon>Bacteria</taxon>
        <taxon>Pseudomonadati</taxon>
        <taxon>Pseudomonadota</taxon>
        <taxon>Gammaproteobacteria</taxon>
        <taxon>Chromatiales</taxon>
        <taxon>Chromatiaceae</taxon>
        <taxon>Halochromatium</taxon>
    </lineage>
</organism>
<evidence type="ECO:0000256" key="1">
    <source>
        <dbReference type="SAM" id="MobiDB-lite"/>
    </source>
</evidence>